<dbReference type="InterPro" id="IPR004358">
    <property type="entry name" value="Sig_transdc_His_kin-like_C"/>
</dbReference>
<evidence type="ECO:0000313" key="13">
    <source>
        <dbReference type="EMBL" id="MPM49975.1"/>
    </source>
</evidence>
<dbReference type="InterPro" id="IPR003661">
    <property type="entry name" value="HisK_dim/P_dom"/>
</dbReference>
<dbReference type="InterPro" id="IPR003594">
    <property type="entry name" value="HATPase_dom"/>
</dbReference>
<dbReference type="GO" id="GO:0016036">
    <property type="term" value="P:cellular response to phosphate starvation"/>
    <property type="evidence" value="ECO:0007669"/>
    <property type="project" value="TreeGrafter"/>
</dbReference>
<dbReference type="InterPro" id="IPR050351">
    <property type="entry name" value="BphY/WalK/GraS-like"/>
</dbReference>
<evidence type="ECO:0000259" key="12">
    <source>
        <dbReference type="PROSITE" id="PS50109"/>
    </source>
</evidence>
<keyword evidence="9 11" id="KW-1133">Transmembrane helix</keyword>
<dbReference type="EMBL" id="VSSQ01012756">
    <property type="protein sequence ID" value="MPM49975.1"/>
    <property type="molecule type" value="Genomic_DNA"/>
</dbReference>
<feature type="transmembrane region" description="Helical" evidence="11">
    <location>
        <begin position="7"/>
        <end position="27"/>
    </location>
</feature>
<sequence>MQTIRKRLGILFVVASISAIILIALFVNMTISNKFNQYMIETQKKREERIVSYLEEIYKRKGQWSYDTGIELIHEAEMNNYCLTLLDVNKKVVWGMDPSDISDLSHLNLMYVKDMGIYTSKVFEIKSEGNVVGYIDIGQYSSVLLSEEDAEFKTSINTSIVVSGAITLFIIIAISLYFSKQFSIPIKEVVNMSVELSKGKFETKSVTESNIEELEALRRSINILGEKLKNQDLLRKRLVSDISHEIRTPLNVLQNNLEAMIDGVFPVTTERLNYLNEEVMRFGKLLDNLNTLKDFEEESIKLNFDDIPLDTLLNDVYKEFYTIAEAKQIKLNYYIKPNEKYNITGDRDKLKQVFINLLSNAIKFNKAHGNISIRLLTDAKNIVVEIEDDGIGIKKEDLDFIFERLYRGDKSRHEIEGSGIGLTVVKNILQLHSASISVDSKEGKGSTFKVFFKKFTRS</sequence>
<dbReference type="GO" id="GO:0004721">
    <property type="term" value="F:phosphoprotein phosphatase activity"/>
    <property type="evidence" value="ECO:0007669"/>
    <property type="project" value="TreeGrafter"/>
</dbReference>
<dbReference type="GO" id="GO:0005886">
    <property type="term" value="C:plasma membrane"/>
    <property type="evidence" value="ECO:0007669"/>
    <property type="project" value="UniProtKB-SubCell"/>
</dbReference>
<dbReference type="FunFam" id="3.30.565.10:FF:000006">
    <property type="entry name" value="Sensor histidine kinase WalK"/>
    <property type="match status" value="1"/>
</dbReference>
<keyword evidence="7 11" id="KW-0812">Transmembrane</keyword>
<evidence type="ECO:0000256" key="4">
    <source>
        <dbReference type="ARBA" id="ARBA00022475"/>
    </source>
</evidence>
<comment type="catalytic activity">
    <reaction evidence="1">
        <text>ATP + protein L-histidine = ADP + protein N-phospho-L-histidine.</text>
        <dbReference type="EC" id="2.7.13.3"/>
    </reaction>
</comment>
<dbReference type="InterPro" id="IPR005467">
    <property type="entry name" value="His_kinase_dom"/>
</dbReference>
<dbReference type="PRINTS" id="PR00344">
    <property type="entry name" value="BCTRLSENSOR"/>
</dbReference>
<evidence type="ECO:0000256" key="8">
    <source>
        <dbReference type="ARBA" id="ARBA00022777"/>
    </source>
</evidence>
<reference evidence="13" key="1">
    <citation type="submission" date="2019-08" db="EMBL/GenBank/DDBJ databases">
        <authorList>
            <person name="Kucharzyk K."/>
            <person name="Murdoch R.W."/>
            <person name="Higgins S."/>
            <person name="Loffler F."/>
        </authorList>
    </citation>
    <scope>NUCLEOTIDE SEQUENCE</scope>
</reference>
<dbReference type="PANTHER" id="PTHR45453:SF2">
    <property type="entry name" value="HISTIDINE KINASE"/>
    <property type="match status" value="1"/>
</dbReference>
<dbReference type="SMART" id="SM00388">
    <property type="entry name" value="HisKA"/>
    <property type="match status" value="1"/>
</dbReference>
<keyword evidence="8 13" id="KW-0418">Kinase</keyword>
<dbReference type="InterPro" id="IPR036890">
    <property type="entry name" value="HATPase_C_sf"/>
</dbReference>
<comment type="subcellular location">
    <subcellularLocation>
        <location evidence="2">Cell membrane</location>
        <topology evidence="2">Multi-pass membrane protein</topology>
    </subcellularLocation>
</comment>
<keyword evidence="4" id="KW-1003">Cell membrane</keyword>
<evidence type="ECO:0000256" key="3">
    <source>
        <dbReference type="ARBA" id="ARBA00012438"/>
    </source>
</evidence>
<feature type="domain" description="Histidine kinase" evidence="12">
    <location>
        <begin position="241"/>
        <end position="456"/>
    </location>
</feature>
<dbReference type="EC" id="2.7.13.3" evidence="3"/>
<keyword evidence="6 13" id="KW-0808">Transferase</keyword>
<dbReference type="SUPFAM" id="SSF55874">
    <property type="entry name" value="ATPase domain of HSP90 chaperone/DNA topoisomerase II/histidine kinase"/>
    <property type="match status" value="1"/>
</dbReference>
<evidence type="ECO:0000256" key="10">
    <source>
        <dbReference type="ARBA" id="ARBA00023136"/>
    </source>
</evidence>
<accession>A0A645A9T3</accession>
<dbReference type="Gene3D" id="1.10.287.130">
    <property type="match status" value="1"/>
</dbReference>
<organism evidence="13">
    <name type="scientific">bioreactor metagenome</name>
    <dbReference type="NCBI Taxonomy" id="1076179"/>
    <lineage>
        <taxon>unclassified sequences</taxon>
        <taxon>metagenomes</taxon>
        <taxon>ecological metagenomes</taxon>
    </lineage>
</organism>
<evidence type="ECO:0000256" key="1">
    <source>
        <dbReference type="ARBA" id="ARBA00000085"/>
    </source>
</evidence>
<dbReference type="SMART" id="SM00387">
    <property type="entry name" value="HATPase_c"/>
    <property type="match status" value="1"/>
</dbReference>
<proteinExistence type="predicted"/>
<dbReference type="Pfam" id="PF00512">
    <property type="entry name" value="HisKA"/>
    <property type="match status" value="1"/>
</dbReference>
<dbReference type="PANTHER" id="PTHR45453">
    <property type="entry name" value="PHOSPHATE REGULON SENSOR PROTEIN PHOR"/>
    <property type="match status" value="1"/>
</dbReference>
<dbReference type="InterPro" id="IPR036097">
    <property type="entry name" value="HisK_dim/P_sf"/>
</dbReference>
<evidence type="ECO:0000256" key="9">
    <source>
        <dbReference type="ARBA" id="ARBA00022989"/>
    </source>
</evidence>
<keyword evidence="5" id="KW-0597">Phosphoprotein</keyword>
<dbReference type="CDD" id="cd00075">
    <property type="entry name" value="HATPase"/>
    <property type="match status" value="1"/>
</dbReference>
<comment type="caution">
    <text evidence="13">The sequence shown here is derived from an EMBL/GenBank/DDBJ whole genome shotgun (WGS) entry which is preliminary data.</text>
</comment>
<name>A0A645A9T3_9ZZZZ</name>
<dbReference type="AlphaFoldDB" id="A0A645A9T3"/>
<evidence type="ECO:0000256" key="5">
    <source>
        <dbReference type="ARBA" id="ARBA00022553"/>
    </source>
</evidence>
<feature type="transmembrane region" description="Helical" evidence="11">
    <location>
        <begin position="160"/>
        <end position="178"/>
    </location>
</feature>
<dbReference type="GO" id="GO:0000155">
    <property type="term" value="F:phosphorelay sensor kinase activity"/>
    <property type="evidence" value="ECO:0007669"/>
    <property type="project" value="InterPro"/>
</dbReference>
<dbReference type="Gene3D" id="3.30.565.10">
    <property type="entry name" value="Histidine kinase-like ATPase, C-terminal domain"/>
    <property type="match status" value="1"/>
</dbReference>
<gene>
    <name evidence="13" type="primary">sasA_248</name>
    <name evidence="13" type="ORF">SDC9_96709</name>
</gene>
<evidence type="ECO:0000256" key="2">
    <source>
        <dbReference type="ARBA" id="ARBA00004651"/>
    </source>
</evidence>
<protein>
    <recommendedName>
        <fullName evidence="3">histidine kinase</fullName>
        <ecNumber evidence="3">2.7.13.3</ecNumber>
    </recommendedName>
</protein>
<dbReference type="SUPFAM" id="SSF47384">
    <property type="entry name" value="Homodimeric domain of signal transducing histidine kinase"/>
    <property type="match status" value="1"/>
</dbReference>
<keyword evidence="10 11" id="KW-0472">Membrane</keyword>
<dbReference type="Gene3D" id="6.10.340.10">
    <property type="match status" value="1"/>
</dbReference>
<dbReference type="Pfam" id="PF02518">
    <property type="entry name" value="HATPase_c"/>
    <property type="match status" value="1"/>
</dbReference>
<evidence type="ECO:0000256" key="7">
    <source>
        <dbReference type="ARBA" id="ARBA00022692"/>
    </source>
</evidence>
<dbReference type="CDD" id="cd00082">
    <property type="entry name" value="HisKA"/>
    <property type="match status" value="1"/>
</dbReference>
<evidence type="ECO:0000256" key="11">
    <source>
        <dbReference type="SAM" id="Phobius"/>
    </source>
</evidence>
<dbReference type="PROSITE" id="PS50109">
    <property type="entry name" value="HIS_KIN"/>
    <property type="match status" value="1"/>
</dbReference>
<evidence type="ECO:0000256" key="6">
    <source>
        <dbReference type="ARBA" id="ARBA00022679"/>
    </source>
</evidence>